<protein>
    <submittedName>
        <fullName evidence="7">Glycine--tRNA ligase</fullName>
    </submittedName>
</protein>
<dbReference type="AlphaFoldDB" id="A0A1F8FD87"/>
<evidence type="ECO:0000256" key="4">
    <source>
        <dbReference type="ARBA" id="ARBA00022917"/>
    </source>
</evidence>
<keyword evidence="5" id="KW-0030">Aminoacyl-tRNA synthetase</keyword>
<evidence type="ECO:0000259" key="6">
    <source>
        <dbReference type="PROSITE" id="PS50862"/>
    </source>
</evidence>
<dbReference type="PANTHER" id="PTHR10745:SF8">
    <property type="entry name" value="DNA POLYMERASE SUBUNIT GAMMA-2, MITOCHONDRIAL"/>
    <property type="match status" value="1"/>
</dbReference>
<keyword evidence="4" id="KW-0648">Protein biosynthesis</keyword>
<dbReference type="GO" id="GO:0005524">
    <property type="term" value="F:ATP binding"/>
    <property type="evidence" value="ECO:0007669"/>
    <property type="project" value="UniProtKB-KW"/>
</dbReference>
<dbReference type="PROSITE" id="PS50862">
    <property type="entry name" value="AA_TRNA_LIGASE_II"/>
    <property type="match status" value="1"/>
</dbReference>
<dbReference type="PRINTS" id="PR01043">
    <property type="entry name" value="TRNASYNTHGLY"/>
</dbReference>
<dbReference type="GO" id="GO:0006426">
    <property type="term" value="P:glycyl-tRNA aminoacylation"/>
    <property type="evidence" value="ECO:0007669"/>
    <property type="project" value="TreeGrafter"/>
</dbReference>
<name>A0A1F8FD87_9BACT</name>
<dbReference type="InterPro" id="IPR002314">
    <property type="entry name" value="aa-tRNA-synt_IIb"/>
</dbReference>
<dbReference type="SUPFAM" id="SSF52954">
    <property type="entry name" value="Class II aaRS ABD-related"/>
    <property type="match status" value="1"/>
</dbReference>
<keyword evidence="3" id="KW-0067">ATP-binding</keyword>
<dbReference type="Proteomes" id="UP000177167">
    <property type="component" value="Unassembled WGS sequence"/>
</dbReference>
<dbReference type="InterPro" id="IPR006195">
    <property type="entry name" value="aa-tRNA-synth_II"/>
</dbReference>
<dbReference type="InterPro" id="IPR036621">
    <property type="entry name" value="Anticodon-bd_dom_sf"/>
</dbReference>
<evidence type="ECO:0000256" key="1">
    <source>
        <dbReference type="ARBA" id="ARBA00022598"/>
    </source>
</evidence>
<organism evidence="7 8">
    <name type="scientific">Candidatus Yanofskybacteria bacterium RIFCSPHIGHO2_02_FULL_41_11</name>
    <dbReference type="NCBI Taxonomy" id="1802675"/>
    <lineage>
        <taxon>Bacteria</taxon>
        <taxon>Candidatus Yanofskyibacteriota</taxon>
    </lineage>
</organism>
<dbReference type="InterPro" id="IPR004154">
    <property type="entry name" value="Anticodon-bd"/>
</dbReference>
<evidence type="ECO:0000256" key="5">
    <source>
        <dbReference type="ARBA" id="ARBA00023146"/>
    </source>
</evidence>
<dbReference type="PANTHER" id="PTHR10745">
    <property type="entry name" value="GLYCYL-TRNA SYNTHETASE/DNA POLYMERASE SUBUNIT GAMMA-2"/>
    <property type="match status" value="1"/>
</dbReference>
<dbReference type="EMBL" id="MGJP01000012">
    <property type="protein sequence ID" value="OGN10239.1"/>
    <property type="molecule type" value="Genomic_DNA"/>
</dbReference>
<dbReference type="CDD" id="cd00774">
    <property type="entry name" value="GlyRS-like_core"/>
    <property type="match status" value="1"/>
</dbReference>
<keyword evidence="2" id="KW-0547">Nucleotide-binding</keyword>
<evidence type="ECO:0000256" key="3">
    <source>
        <dbReference type="ARBA" id="ARBA00022840"/>
    </source>
</evidence>
<sequence length="431" mass="50469">MENLLEKVVSLCKRRGFIFPGSDIYGGLANSWDYGPLGTELKNNIAQLWWKRFVHQRDDMVGIDAAIIMNPKVWEASEHVASFTDPLIECKVCHTRIRADQEEEKNKHESLHKNIKIEWTEPKQFNLMFPIRLGATEDSGSTSYLRGEIAQAMFVNFKNILDSTRIKLPFGIASQGKAFRNEITPGNFIFRTREFNLMEFEYFIRESDWENQFEYWRKEMWNWIEDLGLDKNLVHEREHSAEDRAHYSKKTIDLEFDFPFGRKELYGLAYRTNFDLKNHMEKSGQDMTYTDPETGEKYIPHVIEPTFGLDRSILVVLLSAYHEDDKRVVLKLNPKLAPFKAAVFPLLANKPQLVEKARQIFKDLKSKNLNIAWDDRGNIGKRYYSQDEIGTPHCITVDFQTLEDDTVTIRDRDTAKQERLPILQLLSRLVF</sequence>
<dbReference type="InterPro" id="IPR027031">
    <property type="entry name" value="Gly-tRNA_synthase/POLG2"/>
</dbReference>
<evidence type="ECO:0000256" key="2">
    <source>
        <dbReference type="ARBA" id="ARBA00022741"/>
    </source>
</evidence>
<dbReference type="Gene3D" id="3.40.50.800">
    <property type="entry name" value="Anticodon-binding domain"/>
    <property type="match status" value="1"/>
</dbReference>
<dbReference type="Gene3D" id="3.30.930.10">
    <property type="entry name" value="Bira Bifunctional Protein, Domain 2"/>
    <property type="match status" value="1"/>
</dbReference>
<keyword evidence="1 7" id="KW-0436">Ligase</keyword>
<dbReference type="SUPFAM" id="SSF55681">
    <property type="entry name" value="Class II aaRS and biotin synthetases"/>
    <property type="match status" value="1"/>
</dbReference>
<dbReference type="Pfam" id="PF03129">
    <property type="entry name" value="HGTP_anticodon"/>
    <property type="match status" value="1"/>
</dbReference>
<dbReference type="GO" id="GO:0005737">
    <property type="term" value="C:cytoplasm"/>
    <property type="evidence" value="ECO:0007669"/>
    <property type="project" value="TreeGrafter"/>
</dbReference>
<evidence type="ECO:0000313" key="8">
    <source>
        <dbReference type="Proteomes" id="UP000177167"/>
    </source>
</evidence>
<gene>
    <name evidence="7" type="ORF">A3J46_03085</name>
</gene>
<dbReference type="Pfam" id="PF00587">
    <property type="entry name" value="tRNA-synt_2b"/>
    <property type="match status" value="1"/>
</dbReference>
<dbReference type="NCBIfam" id="NF003211">
    <property type="entry name" value="PRK04173.1"/>
    <property type="match status" value="1"/>
</dbReference>
<feature type="domain" description="Aminoacyl-transfer RNA synthetases class-II family profile" evidence="6">
    <location>
        <begin position="6"/>
        <end position="338"/>
    </location>
</feature>
<reference evidence="7 8" key="1">
    <citation type="journal article" date="2016" name="Nat. Commun.">
        <title>Thousands of microbial genomes shed light on interconnected biogeochemical processes in an aquifer system.</title>
        <authorList>
            <person name="Anantharaman K."/>
            <person name="Brown C.T."/>
            <person name="Hug L.A."/>
            <person name="Sharon I."/>
            <person name="Castelle C.J."/>
            <person name="Probst A.J."/>
            <person name="Thomas B.C."/>
            <person name="Singh A."/>
            <person name="Wilkins M.J."/>
            <person name="Karaoz U."/>
            <person name="Brodie E.L."/>
            <person name="Williams K.H."/>
            <person name="Hubbard S.S."/>
            <person name="Banfield J.F."/>
        </authorList>
    </citation>
    <scope>NUCLEOTIDE SEQUENCE [LARGE SCALE GENOMIC DNA]</scope>
</reference>
<comment type="caution">
    <text evidence="7">The sequence shown here is derived from an EMBL/GenBank/DDBJ whole genome shotgun (WGS) entry which is preliminary data.</text>
</comment>
<dbReference type="InterPro" id="IPR045864">
    <property type="entry name" value="aa-tRNA-synth_II/BPL/LPL"/>
</dbReference>
<evidence type="ECO:0000313" key="7">
    <source>
        <dbReference type="EMBL" id="OGN10239.1"/>
    </source>
</evidence>
<accession>A0A1F8FD87</accession>
<dbReference type="InterPro" id="IPR033731">
    <property type="entry name" value="GlyRS-like_core"/>
</dbReference>
<dbReference type="GO" id="GO:0004820">
    <property type="term" value="F:glycine-tRNA ligase activity"/>
    <property type="evidence" value="ECO:0007669"/>
    <property type="project" value="TreeGrafter"/>
</dbReference>
<proteinExistence type="predicted"/>